<dbReference type="SUPFAM" id="SSF51735">
    <property type="entry name" value="NAD(P)-binding Rossmann-fold domains"/>
    <property type="match status" value="1"/>
</dbReference>
<dbReference type="GO" id="GO:0005886">
    <property type="term" value="C:plasma membrane"/>
    <property type="evidence" value="ECO:0007669"/>
    <property type="project" value="TreeGrafter"/>
</dbReference>
<reference evidence="12 13" key="1">
    <citation type="submission" date="2020-08" db="EMBL/GenBank/DDBJ databases">
        <title>Genomic Encyclopedia of Type Strains, Phase IV (KMG-V): Genome sequencing to study the core and pangenomes of soil and plant-associated prokaryotes.</title>
        <authorList>
            <person name="Whitman W."/>
        </authorList>
    </citation>
    <scope>NUCLEOTIDE SEQUENCE [LARGE SCALE GENOMIC DNA]</scope>
    <source>
        <strain evidence="12 13">SEMIA 4084</strain>
    </source>
</reference>
<dbReference type="Pfam" id="PF02254">
    <property type="entry name" value="TrkA_N"/>
    <property type="match status" value="1"/>
</dbReference>
<comment type="subcellular location">
    <subcellularLocation>
        <location evidence="1">Endomembrane system</location>
        <topology evidence="1">Multi-pass membrane protein</topology>
    </subcellularLocation>
</comment>
<feature type="transmembrane region" description="Helical" evidence="10">
    <location>
        <begin position="131"/>
        <end position="151"/>
    </location>
</feature>
<dbReference type="GO" id="GO:1902600">
    <property type="term" value="P:proton transmembrane transport"/>
    <property type="evidence" value="ECO:0007669"/>
    <property type="project" value="InterPro"/>
</dbReference>
<dbReference type="InterPro" id="IPR038770">
    <property type="entry name" value="Na+/solute_symporter_sf"/>
</dbReference>
<dbReference type="GO" id="GO:0015297">
    <property type="term" value="F:antiporter activity"/>
    <property type="evidence" value="ECO:0007669"/>
    <property type="project" value="UniProtKB-KW"/>
</dbReference>
<keyword evidence="5 10" id="KW-0812">Transmembrane</keyword>
<dbReference type="FunFam" id="3.40.50.720:FF:000036">
    <property type="entry name" value="Glutathione-regulated potassium-efflux system protein KefB"/>
    <property type="match status" value="1"/>
</dbReference>
<accession>A0A7W8UEA3</accession>
<feature type="transmembrane region" description="Helical" evidence="10">
    <location>
        <begin position="101"/>
        <end position="125"/>
    </location>
</feature>
<evidence type="ECO:0000256" key="3">
    <source>
        <dbReference type="ARBA" id="ARBA00022449"/>
    </source>
</evidence>
<keyword evidence="13" id="KW-1185">Reference proteome</keyword>
<sequence length="575" mass="60385">MASSINLSIYSDVMVVLATAGVIVPVVSRLGANPIISYLTLGALLGPLGLGAAMDQMPFLYWITIVEPNNVAGIAELGVVFLLFLIGLQLSLSRLLALHRLVFGLGGLQIVITAAILTLIAVLFGVGTQQALVVGLSLALSSTAAVVELLSNKRRMSTTTGRATFSVLLAQDLAVVPLLLLVGILASDTGTNVATILGIALLQAAASLGMIVLFGRVFLRSLFHLVGSLDSSEVFLAAVLFIVVGAGFAAALFGLPMAMGAFVAGILLSETEFRKAVEAIVEPFKGLLLGVFFFTVGMSIDIVEFIKTPGLIISLLCILLIVKVIVLAPLARLFSLALPSAIEMAMLLAAGGEFAFVGIGAGAAAGIVSPHVSGMALTVVAISMALTPLLATLGEHLARAISKTEHGPELDEMPDVMTGHGIVVGYGRVGRVVAGMLQRHGLAYLAIDADPALVSRERRKENAVFFGDARNNNFLRICGLSEASSLIVTINDDHATDRIIEIVRAARPDLPIVVRARDATHARHLYAMGVTNAVPETIEASLQLSEATLISMGIPMGKVVASIHERRDEFRKELQ</sequence>
<evidence type="ECO:0000256" key="6">
    <source>
        <dbReference type="ARBA" id="ARBA00022958"/>
    </source>
</evidence>
<keyword evidence="6" id="KW-0630">Potassium</keyword>
<evidence type="ECO:0000256" key="2">
    <source>
        <dbReference type="ARBA" id="ARBA00022448"/>
    </source>
</evidence>
<proteinExistence type="predicted"/>
<feature type="transmembrane region" description="Helical" evidence="10">
    <location>
        <begin position="312"/>
        <end position="334"/>
    </location>
</feature>
<feature type="transmembrane region" description="Helical" evidence="10">
    <location>
        <begin position="35"/>
        <end position="54"/>
    </location>
</feature>
<feature type="domain" description="RCK N-terminal" evidence="11">
    <location>
        <begin position="418"/>
        <end position="535"/>
    </location>
</feature>
<evidence type="ECO:0000256" key="8">
    <source>
        <dbReference type="ARBA" id="ARBA00023065"/>
    </source>
</evidence>
<keyword evidence="8" id="KW-0406">Ion transport</keyword>
<evidence type="ECO:0000256" key="10">
    <source>
        <dbReference type="SAM" id="Phobius"/>
    </source>
</evidence>
<dbReference type="Proteomes" id="UP000585507">
    <property type="component" value="Unassembled WGS sequence"/>
</dbReference>
<name>A0A7W8UEA3_9HYPH</name>
<dbReference type="GO" id="GO:0006813">
    <property type="term" value="P:potassium ion transport"/>
    <property type="evidence" value="ECO:0007669"/>
    <property type="project" value="UniProtKB-KW"/>
</dbReference>
<feature type="transmembrane region" description="Helical" evidence="10">
    <location>
        <begin position="346"/>
        <end position="368"/>
    </location>
</feature>
<dbReference type="AlphaFoldDB" id="A0A7W8UEA3"/>
<evidence type="ECO:0000256" key="1">
    <source>
        <dbReference type="ARBA" id="ARBA00004127"/>
    </source>
</evidence>
<dbReference type="Gene3D" id="3.40.50.720">
    <property type="entry name" value="NAD(P)-binding Rossmann-like Domain"/>
    <property type="match status" value="1"/>
</dbReference>
<evidence type="ECO:0000259" key="11">
    <source>
        <dbReference type="PROSITE" id="PS51201"/>
    </source>
</evidence>
<evidence type="ECO:0000313" key="13">
    <source>
        <dbReference type="Proteomes" id="UP000585507"/>
    </source>
</evidence>
<keyword evidence="3" id="KW-0050">Antiport</keyword>
<dbReference type="PANTHER" id="PTHR46157:SF4">
    <property type="entry name" value="K(+) EFFLUX ANTIPORTER 3, CHLOROPLASTIC"/>
    <property type="match status" value="1"/>
</dbReference>
<feature type="transmembrane region" description="Helical" evidence="10">
    <location>
        <begin position="287"/>
        <end position="306"/>
    </location>
</feature>
<evidence type="ECO:0000256" key="7">
    <source>
        <dbReference type="ARBA" id="ARBA00022989"/>
    </source>
</evidence>
<dbReference type="PROSITE" id="PS51201">
    <property type="entry name" value="RCK_N"/>
    <property type="match status" value="1"/>
</dbReference>
<feature type="transmembrane region" description="Helical" evidence="10">
    <location>
        <begin position="374"/>
        <end position="393"/>
    </location>
</feature>
<keyword evidence="2" id="KW-0813">Transport</keyword>
<keyword evidence="9 10" id="KW-0472">Membrane</keyword>
<feature type="transmembrane region" description="Helical" evidence="10">
    <location>
        <begin position="248"/>
        <end position="267"/>
    </location>
</feature>
<evidence type="ECO:0000256" key="4">
    <source>
        <dbReference type="ARBA" id="ARBA00022538"/>
    </source>
</evidence>
<dbReference type="Pfam" id="PF00999">
    <property type="entry name" value="Na_H_Exchanger"/>
    <property type="match status" value="1"/>
</dbReference>
<feature type="transmembrane region" description="Helical" evidence="10">
    <location>
        <begin position="74"/>
        <end position="92"/>
    </location>
</feature>
<keyword evidence="4" id="KW-0633">Potassium transport</keyword>
<organism evidence="12 13">
    <name type="scientific">Rhizobium giardinii</name>
    <dbReference type="NCBI Taxonomy" id="56731"/>
    <lineage>
        <taxon>Bacteria</taxon>
        <taxon>Pseudomonadati</taxon>
        <taxon>Pseudomonadota</taxon>
        <taxon>Alphaproteobacteria</taxon>
        <taxon>Hyphomicrobiales</taxon>
        <taxon>Rhizobiaceae</taxon>
        <taxon>Rhizobium/Agrobacterium group</taxon>
        <taxon>Rhizobium</taxon>
    </lineage>
</organism>
<dbReference type="InterPro" id="IPR003148">
    <property type="entry name" value="RCK_N"/>
</dbReference>
<keyword evidence="7 10" id="KW-1133">Transmembrane helix</keyword>
<feature type="transmembrane region" description="Helical" evidence="10">
    <location>
        <begin position="163"/>
        <end position="187"/>
    </location>
</feature>
<dbReference type="RefSeq" id="WP_040668557.1">
    <property type="nucleotide sequence ID" value="NZ_JACHBK010000010.1"/>
</dbReference>
<feature type="transmembrane region" description="Helical" evidence="10">
    <location>
        <begin position="193"/>
        <end position="215"/>
    </location>
</feature>
<dbReference type="InterPro" id="IPR036291">
    <property type="entry name" value="NAD(P)-bd_dom_sf"/>
</dbReference>
<dbReference type="Gene3D" id="1.20.1530.20">
    <property type="match status" value="1"/>
</dbReference>
<dbReference type="InterPro" id="IPR006153">
    <property type="entry name" value="Cation/H_exchanger_TM"/>
</dbReference>
<evidence type="ECO:0000313" key="12">
    <source>
        <dbReference type="EMBL" id="MBB5537718.1"/>
    </source>
</evidence>
<dbReference type="PANTHER" id="PTHR46157">
    <property type="entry name" value="K(+) EFFLUX ANTIPORTER 3, CHLOROPLASTIC"/>
    <property type="match status" value="1"/>
</dbReference>
<dbReference type="EMBL" id="JACHBK010000010">
    <property type="protein sequence ID" value="MBB5537718.1"/>
    <property type="molecule type" value="Genomic_DNA"/>
</dbReference>
<protein>
    <submittedName>
        <fullName evidence="12">CPA2 family monovalent cation:H+ antiporter-2</fullName>
    </submittedName>
</protein>
<gene>
    <name evidence="12" type="ORF">GGD55_004438</name>
</gene>
<comment type="caution">
    <text evidence="12">The sequence shown here is derived from an EMBL/GenBank/DDBJ whole genome shotgun (WGS) entry which is preliminary data.</text>
</comment>
<evidence type="ECO:0000256" key="9">
    <source>
        <dbReference type="ARBA" id="ARBA00023136"/>
    </source>
</evidence>
<feature type="transmembrane region" description="Helical" evidence="10">
    <location>
        <begin position="6"/>
        <end position="28"/>
    </location>
</feature>
<dbReference type="GO" id="GO:0012505">
    <property type="term" value="C:endomembrane system"/>
    <property type="evidence" value="ECO:0007669"/>
    <property type="project" value="UniProtKB-SubCell"/>
</dbReference>
<evidence type="ECO:0000256" key="5">
    <source>
        <dbReference type="ARBA" id="ARBA00022692"/>
    </source>
</evidence>